<proteinExistence type="predicted"/>
<evidence type="ECO:0000313" key="1">
    <source>
        <dbReference type="EMBL" id="MFB9831122.1"/>
    </source>
</evidence>
<protein>
    <submittedName>
        <fullName evidence="1">Uncharacterized protein</fullName>
    </submittedName>
</protein>
<comment type="caution">
    <text evidence="1">The sequence shown here is derived from an EMBL/GenBank/DDBJ whole genome shotgun (WGS) entry which is preliminary data.</text>
</comment>
<dbReference type="EMBL" id="JBHLZP010000009">
    <property type="protein sequence ID" value="MFB9831122.1"/>
    <property type="molecule type" value="Genomic_DNA"/>
</dbReference>
<evidence type="ECO:0000313" key="2">
    <source>
        <dbReference type="Proteomes" id="UP001589627"/>
    </source>
</evidence>
<gene>
    <name evidence="1" type="ORF">ACFFNX_02845</name>
</gene>
<sequence length="181" mass="18823">MDGLPVLPVGVVIAGGFEVLQLVDEVVLAELEPSEFLGELLTSVSRAVVALVLGGTLKLGAKVPLTVRAEDPLGEEVPNRVQEDLFAYPQALGVFAVPVGASLVMLPLRLAREIGDGAPRLTEHAPLAEVTGDVGAQPVRALRLRMAVDSAARAGALPVFGHRRGGFEQLLGDQGLVGGVR</sequence>
<dbReference type="RefSeq" id="WP_378194557.1">
    <property type="nucleotide sequence ID" value="NZ_JBHLZP010000009.1"/>
</dbReference>
<name>A0ABV5YAK1_9ACTN</name>
<accession>A0ABV5YAK1</accession>
<keyword evidence="2" id="KW-1185">Reference proteome</keyword>
<organism evidence="1 2">
    <name type="scientific">Actinoallomurus acaciae</name>
    <dbReference type="NCBI Taxonomy" id="502577"/>
    <lineage>
        <taxon>Bacteria</taxon>
        <taxon>Bacillati</taxon>
        <taxon>Actinomycetota</taxon>
        <taxon>Actinomycetes</taxon>
        <taxon>Streptosporangiales</taxon>
        <taxon>Thermomonosporaceae</taxon>
        <taxon>Actinoallomurus</taxon>
    </lineage>
</organism>
<dbReference type="Proteomes" id="UP001589627">
    <property type="component" value="Unassembled WGS sequence"/>
</dbReference>
<reference evidence="1 2" key="1">
    <citation type="submission" date="2024-09" db="EMBL/GenBank/DDBJ databases">
        <authorList>
            <person name="Sun Q."/>
            <person name="Mori K."/>
        </authorList>
    </citation>
    <scope>NUCLEOTIDE SEQUENCE [LARGE SCALE GENOMIC DNA]</scope>
    <source>
        <strain evidence="1 2">TBRC 0563</strain>
    </source>
</reference>